<keyword evidence="2" id="KW-0805">Transcription regulation</keyword>
<reference evidence="6 7" key="1">
    <citation type="submission" date="2018-06" db="EMBL/GenBank/DDBJ databases">
        <authorList>
            <consortium name="Pathogen Informatics"/>
            <person name="Doyle S."/>
        </authorList>
    </citation>
    <scope>NUCLEOTIDE SEQUENCE [LARGE SCALE GENOMIC DNA]</scope>
    <source>
        <strain evidence="6 7">NCTC13350</strain>
    </source>
</reference>
<dbReference type="EMBL" id="UGSK01000001">
    <property type="protein sequence ID" value="SUB00787.1"/>
    <property type="molecule type" value="Genomic_DNA"/>
</dbReference>
<dbReference type="PRINTS" id="PR00039">
    <property type="entry name" value="HTHLYSR"/>
</dbReference>
<dbReference type="AlphaFoldDB" id="A0A378ZUB7"/>
<dbReference type="FunFam" id="1.10.10.10:FF:000001">
    <property type="entry name" value="LysR family transcriptional regulator"/>
    <property type="match status" value="1"/>
</dbReference>
<dbReference type="InterPro" id="IPR005119">
    <property type="entry name" value="LysR_subst-bd"/>
</dbReference>
<organism evidence="6 7">
    <name type="scientific">Pannonibacter phragmitetus</name>
    <dbReference type="NCBI Taxonomy" id="121719"/>
    <lineage>
        <taxon>Bacteria</taxon>
        <taxon>Pseudomonadati</taxon>
        <taxon>Pseudomonadota</taxon>
        <taxon>Alphaproteobacteria</taxon>
        <taxon>Hyphomicrobiales</taxon>
        <taxon>Stappiaceae</taxon>
        <taxon>Pannonibacter</taxon>
    </lineage>
</organism>
<dbReference type="Pfam" id="PF00126">
    <property type="entry name" value="HTH_1"/>
    <property type="match status" value="1"/>
</dbReference>
<evidence type="ECO:0000256" key="3">
    <source>
        <dbReference type="ARBA" id="ARBA00023125"/>
    </source>
</evidence>
<evidence type="ECO:0000256" key="1">
    <source>
        <dbReference type="ARBA" id="ARBA00009437"/>
    </source>
</evidence>
<dbReference type="Gene3D" id="1.10.10.10">
    <property type="entry name" value="Winged helix-like DNA-binding domain superfamily/Winged helix DNA-binding domain"/>
    <property type="match status" value="1"/>
</dbReference>
<accession>A0A378ZUB7</accession>
<dbReference type="PANTHER" id="PTHR30126:SF77">
    <property type="entry name" value="TRANSCRIPTIONAL REGULATORY PROTEIN"/>
    <property type="match status" value="1"/>
</dbReference>
<keyword evidence="3" id="KW-0238">DNA-binding</keyword>
<dbReference type="InterPro" id="IPR000847">
    <property type="entry name" value="LysR_HTH_N"/>
</dbReference>
<dbReference type="Proteomes" id="UP000255000">
    <property type="component" value="Unassembled WGS sequence"/>
</dbReference>
<dbReference type="SUPFAM" id="SSF46785">
    <property type="entry name" value="Winged helix' DNA-binding domain"/>
    <property type="match status" value="1"/>
</dbReference>
<dbReference type="InterPro" id="IPR036390">
    <property type="entry name" value="WH_DNA-bd_sf"/>
</dbReference>
<dbReference type="PANTHER" id="PTHR30126">
    <property type="entry name" value="HTH-TYPE TRANSCRIPTIONAL REGULATOR"/>
    <property type="match status" value="1"/>
</dbReference>
<dbReference type="GO" id="GO:0000976">
    <property type="term" value="F:transcription cis-regulatory region binding"/>
    <property type="evidence" value="ECO:0007669"/>
    <property type="project" value="TreeGrafter"/>
</dbReference>
<proteinExistence type="inferred from homology"/>
<sequence length="402" mass="43977">MTSPIWLCSSRSPASWRSNLQQKDTRFHSVSPKLQNRIASRDAVFSWATDRSLLASFRGGAIGAYGGIARSAVGSRGRREYHAVLLSFLGHAVIDLRNIETFFWAAALGSLRAASEKLGTTQPAVSQRIASLEGALGVRLFERAARGVRLTAKGHELLAHAERMMQARNDIIQAARDQTTMSGSFHIGVAETIVQTWLPRLIAGVHAAYPALTLEIEVDSSEMLKAHLTSRRLNLAFMMGPVLEARMENRRLCTYPLSWVAKAGLDLGPRPLTLERIAELPVITYASNSAPYRQVRDMLRREGVPSPRMYGCASLSMIVRMVQDGIGTAVITPIFLGAELERGELEILDVIADPLPDLNFTATWIDGPDSYAARVIARMAQLVAGGEPCLETVQMPGIEAET</sequence>
<protein>
    <submittedName>
        <fullName evidence="6">HTH-type transcriptional regulator YofA</fullName>
    </submittedName>
</protein>
<comment type="similarity">
    <text evidence="1">Belongs to the LysR transcriptional regulatory family.</text>
</comment>
<keyword evidence="4" id="KW-0804">Transcription</keyword>
<evidence type="ECO:0000259" key="5">
    <source>
        <dbReference type="PROSITE" id="PS50931"/>
    </source>
</evidence>
<dbReference type="CDD" id="cd05466">
    <property type="entry name" value="PBP2_LTTR_substrate"/>
    <property type="match status" value="1"/>
</dbReference>
<evidence type="ECO:0000256" key="4">
    <source>
        <dbReference type="ARBA" id="ARBA00023163"/>
    </source>
</evidence>
<dbReference type="InterPro" id="IPR036388">
    <property type="entry name" value="WH-like_DNA-bd_sf"/>
</dbReference>
<feature type="domain" description="HTH lysR-type" evidence="5">
    <location>
        <begin position="94"/>
        <end position="151"/>
    </location>
</feature>
<gene>
    <name evidence="6" type="primary">yofA_3</name>
    <name evidence="6" type="ORF">NCTC13350_01711</name>
</gene>
<dbReference type="SUPFAM" id="SSF53850">
    <property type="entry name" value="Periplasmic binding protein-like II"/>
    <property type="match status" value="1"/>
</dbReference>
<dbReference type="Pfam" id="PF03466">
    <property type="entry name" value="LysR_substrate"/>
    <property type="match status" value="1"/>
</dbReference>
<evidence type="ECO:0000313" key="6">
    <source>
        <dbReference type="EMBL" id="SUB00787.1"/>
    </source>
</evidence>
<dbReference type="Gene3D" id="3.40.190.10">
    <property type="entry name" value="Periplasmic binding protein-like II"/>
    <property type="match status" value="2"/>
</dbReference>
<evidence type="ECO:0000256" key="2">
    <source>
        <dbReference type="ARBA" id="ARBA00023015"/>
    </source>
</evidence>
<name>A0A378ZUB7_9HYPH</name>
<evidence type="ECO:0000313" key="7">
    <source>
        <dbReference type="Proteomes" id="UP000255000"/>
    </source>
</evidence>
<dbReference type="PROSITE" id="PS50931">
    <property type="entry name" value="HTH_LYSR"/>
    <property type="match status" value="1"/>
</dbReference>
<dbReference type="GO" id="GO:0003700">
    <property type="term" value="F:DNA-binding transcription factor activity"/>
    <property type="evidence" value="ECO:0007669"/>
    <property type="project" value="InterPro"/>
</dbReference>